<dbReference type="EMBL" id="BK067788">
    <property type="protein sequence ID" value="DBA52029.1"/>
    <property type="molecule type" value="Genomic_DNA"/>
</dbReference>
<reference evidence="2" key="1">
    <citation type="journal article" date="2024" name="Environ. Microbiol. Rep.">
        <title>Hiding in plain sight: The discovery of complete genomes of 11 hypothetical spindle-shaped viruses that putatively infect mesophilic ammonia-oxidizing archaea.</title>
        <authorList>
            <person name="Ni Y."/>
            <person name="Xu T."/>
            <person name="Yan S."/>
            <person name="Chen L."/>
            <person name="Wang Y."/>
        </authorList>
    </citation>
    <scope>NUCLEOTIDE SEQUENCE</scope>
    <source>
        <strain evidence="2">NTM1</strain>
    </source>
</reference>
<evidence type="ECO:0000313" key="2">
    <source>
        <dbReference type="EMBL" id="DBA52029.1"/>
    </source>
</evidence>
<reference evidence="2" key="2">
    <citation type="submission" date="2024-03" db="EMBL/GenBank/DDBJ databases">
        <authorList>
            <person name="Ni Y."/>
            <person name="Xu T."/>
            <person name="Yan S."/>
            <person name="Chen L."/>
            <person name="Wang Y."/>
        </authorList>
    </citation>
    <scope>NUCLEOTIDE SEQUENCE</scope>
    <source>
        <strain evidence="2">NTM1</strain>
    </source>
</reference>
<organism evidence="2">
    <name type="scientific">Nitrosopumilaceae spindle-shaped virus</name>
    <dbReference type="NCBI Taxonomy" id="3065433"/>
    <lineage>
        <taxon>Viruses</taxon>
    </lineage>
</organism>
<sequence>MLKSERKMLTRESPEGKTEYLGSFETEERKVELIEKDRKTRAVLGLD</sequence>
<feature type="region of interest" description="Disordered" evidence="1">
    <location>
        <begin position="1"/>
        <end position="20"/>
    </location>
</feature>
<accession>A0AAT9J9T7</accession>
<evidence type="ECO:0000256" key="1">
    <source>
        <dbReference type="SAM" id="MobiDB-lite"/>
    </source>
</evidence>
<name>A0AAT9J9T7_9VIRU</name>
<proteinExistence type="predicted"/>
<feature type="compositionally biased region" description="Basic and acidic residues" evidence="1">
    <location>
        <begin position="1"/>
        <end position="18"/>
    </location>
</feature>
<protein>
    <submittedName>
        <fullName evidence="2">ORF71</fullName>
    </submittedName>
</protein>